<dbReference type="RefSeq" id="WP_161013869.1">
    <property type="nucleotide sequence ID" value="NZ_WWCK01000003.1"/>
</dbReference>
<accession>A0A7X4GQN0</accession>
<keyword evidence="2" id="KW-1185">Reference proteome</keyword>
<organism evidence="1 2">
    <name type="scientific">Duganella rivi</name>
    <dbReference type="NCBI Taxonomy" id="2666083"/>
    <lineage>
        <taxon>Bacteria</taxon>
        <taxon>Pseudomonadati</taxon>
        <taxon>Pseudomonadota</taxon>
        <taxon>Betaproteobacteria</taxon>
        <taxon>Burkholderiales</taxon>
        <taxon>Oxalobacteraceae</taxon>
        <taxon>Telluria group</taxon>
        <taxon>Duganella</taxon>
    </lineage>
</organism>
<proteinExistence type="predicted"/>
<sequence>MTKLLRNRTLSIWIAICAILSFALTPEVLCQVMPRTAMSQNMAICHAQMQSMDTMESMESMESMQAMGEQGKPMAKSHSCCKVCVCNPASSALPSPPYFHPLPPAAHDVLAPQTQATIAAAVHCNKSSPRGPPEQL</sequence>
<dbReference type="InterPro" id="IPR021333">
    <property type="entry name" value="DUF2946"/>
</dbReference>
<comment type="caution">
    <text evidence="1">The sequence shown here is derived from an EMBL/GenBank/DDBJ whole genome shotgun (WGS) entry which is preliminary data.</text>
</comment>
<dbReference type="Proteomes" id="UP000450012">
    <property type="component" value="Unassembled WGS sequence"/>
</dbReference>
<dbReference type="EMBL" id="WWCK01000003">
    <property type="protein sequence ID" value="MYM67321.1"/>
    <property type="molecule type" value="Genomic_DNA"/>
</dbReference>
<evidence type="ECO:0000313" key="2">
    <source>
        <dbReference type="Proteomes" id="UP000450012"/>
    </source>
</evidence>
<gene>
    <name evidence="1" type="ORF">GTP45_10810</name>
</gene>
<dbReference type="Pfam" id="PF11162">
    <property type="entry name" value="DUF2946"/>
    <property type="match status" value="1"/>
</dbReference>
<evidence type="ECO:0008006" key="3">
    <source>
        <dbReference type="Google" id="ProtNLM"/>
    </source>
</evidence>
<evidence type="ECO:0000313" key="1">
    <source>
        <dbReference type="EMBL" id="MYM67321.1"/>
    </source>
</evidence>
<reference evidence="1 2" key="1">
    <citation type="submission" date="2019-12" db="EMBL/GenBank/DDBJ databases">
        <title>Novel species isolated from a subtropical stream in China.</title>
        <authorList>
            <person name="Lu H."/>
        </authorList>
    </citation>
    <scope>NUCLEOTIDE SEQUENCE [LARGE SCALE GENOMIC DNA]</scope>
    <source>
        <strain evidence="1 2">FT55W</strain>
    </source>
</reference>
<dbReference type="AlphaFoldDB" id="A0A7X4GQN0"/>
<name>A0A7X4GQN0_9BURK</name>
<protein>
    <recommendedName>
        <fullName evidence="3">DUF2946 domain-containing protein</fullName>
    </recommendedName>
</protein>